<dbReference type="EMBL" id="AZFF01000004">
    <property type="protein sequence ID" value="KRL56318.1"/>
    <property type="molecule type" value="Genomic_DNA"/>
</dbReference>
<feature type="domain" description="Cyclic nucleotide-binding" evidence="4">
    <location>
        <begin position="17"/>
        <end position="137"/>
    </location>
</feature>
<keyword evidence="7" id="KW-1185">Reference proteome</keyword>
<dbReference type="SUPFAM" id="SSF46785">
    <property type="entry name" value="Winged helix' DNA-binding domain"/>
    <property type="match status" value="1"/>
</dbReference>
<dbReference type="Pfam" id="PF00027">
    <property type="entry name" value="cNMP_binding"/>
    <property type="match status" value="1"/>
</dbReference>
<keyword evidence="2" id="KW-0238">DNA-binding</keyword>
<dbReference type="PANTHER" id="PTHR24567:SF74">
    <property type="entry name" value="HTH-TYPE TRANSCRIPTIONAL REGULATOR ARCR"/>
    <property type="match status" value="1"/>
</dbReference>
<dbReference type="GO" id="GO:0003700">
    <property type="term" value="F:DNA-binding transcription factor activity"/>
    <property type="evidence" value="ECO:0007669"/>
    <property type="project" value="TreeGrafter"/>
</dbReference>
<dbReference type="InterPro" id="IPR000595">
    <property type="entry name" value="cNMP-bd_dom"/>
</dbReference>
<dbReference type="SMART" id="SM00100">
    <property type="entry name" value="cNMP"/>
    <property type="match status" value="1"/>
</dbReference>
<comment type="caution">
    <text evidence="6">The sequence shown here is derived from an EMBL/GenBank/DDBJ whole genome shotgun (WGS) entry which is preliminary data.</text>
</comment>
<sequence length="227" mass="24768">MREQKLGTHDCIQLVPIFKQLTAIELQQVSAIVHEHVYEKGATLFNAGDEADQLTIIAAGQAKVYQLAANGREQLLYLLQSGDFDGEAALFNPVARTSYAEALVPTQVCSIQRSDFQALLAKAQQLALGILNEFGKRISQLEGKATSVTTSSIGGRLADYLVETAASFPAQTMFTLPLQKKEIAVYLGTTPETISRKLNEFQTAGWLKKGRGNQIAILDADQLVLQE</sequence>
<dbReference type="Pfam" id="PF13545">
    <property type="entry name" value="HTH_Crp_2"/>
    <property type="match status" value="1"/>
</dbReference>
<dbReference type="Proteomes" id="UP000051999">
    <property type="component" value="Unassembled WGS sequence"/>
</dbReference>
<accession>A0A0R1RJ34</accession>
<evidence type="ECO:0000256" key="3">
    <source>
        <dbReference type="ARBA" id="ARBA00023163"/>
    </source>
</evidence>
<dbReference type="PATRIC" id="fig|1114972.6.peg.1995"/>
<organism evidence="6 7">
    <name type="scientific">Furfurilactobacillus rossiae DSM 15814</name>
    <dbReference type="NCBI Taxonomy" id="1114972"/>
    <lineage>
        <taxon>Bacteria</taxon>
        <taxon>Bacillati</taxon>
        <taxon>Bacillota</taxon>
        <taxon>Bacilli</taxon>
        <taxon>Lactobacillales</taxon>
        <taxon>Lactobacillaceae</taxon>
        <taxon>Furfurilactobacillus</taxon>
    </lineage>
</organism>
<evidence type="ECO:0000256" key="2">
    <source>
        <dbReference type="ARBA" id="ARBA00023125"/>
    </source>
</evidence>
<dbReference type="GO" id="GO:0003677">
    <property type="term" value="F:DNA binding"/>
    <property type="evidence" value="ECO:0007669"/>
    <property type="project" value="UniProtKB-KW"/>
</dbReference>
<dbReference type="STRING" id="1114972.FD35_GL001952"/>
<dbReference type="eggNOG" id="COG0664">
    <property type="taxonomic scope" value="Bacteria"/>
</dbReference>
<dbReference type="PANTHER" id="PTHR24567">
    <property type="entry name" value="CRP FAMILY TRANSCRIPTIONAL REGULATORY PROTEIN"/>
    <property type="match status" value="1"/>
</dbReference>
<evidence type="ECO:0000259" key="5">
    <source>
        <dbReference type="PROSITE" id="PS51063"/>
    </source>
</evidence>
<evidence type="ECO:0000313" key="7">
    <source>
        <dbReference type="Proteomes" id="UP000051999"/>
    </source>
</evidence>
<dbReference type="SMART" id="SM00419">
    <property type="entry name" value="HTH_CRP"/>
    <property type="match status" value="1"/>
</dbReference>
<evidence type="ECO:0000259" key="4">
    <source>
        <dbReference type="PROSITE" id="PS50042"/>
    </source>
</evidence>
<dbReference type="InterPro" id="IPR050397">
    <property type="entry name" value="Env_Response_Regulators"/>
</dbReference>
<dbReference type="AlphaFoldDB" id="A0A0R1RJ34"/>
<dbReference type="InterPro" id="IPR036388">
    <property type="entry name" value="WH-like_DNA-bd_sf"/>
</dbReference>
<dbReference type="InterPro" id="IPR014710">
    <property type="entry name" value="RmlC-like_jellyroll"/>
</dbReference>
<proteinExistence type="predicted"/>
<evidence type="ECO:0000256" key="1">
    <source>
        <dbReference type="ARBA" id="ARBA00023015"/>
    </source>
</evidence>
<dbReference type="Gene3D" id="1.10.10.10">
    <property type="entry name" value="Winged helix-like DNA-binding domain superfamily/Winged helix DNA-binding domain"/>
    <property type="match status" value="1"/>
</dbReference>
<dbReference type="CDD" id="cd00038">
    <property type="entry name" value="CAP_ED"/>
    <property type="match status" value="1"/>
</dbReference>
<keyword evidence="3" id="KW-0804">Transcription</keyword>
<dbReference type="SUPFAM" id="SSF51206">
    <property type="entry name" value="cAMP-binding domain-like"/>
    <property type="match status" value="1"/>
</dbReference>
<dbReference type="PRINTS" id="PR00034">
    <property type="entry name" value="HTHCRP"/>
</dbReference>
<reference evidence="6 7" key="1">
    <citation type="journal article" date="2015" name="Genome Announc.">
        <title>Expanding the biotechnology potential of lactobacilli through comparative genomics of 213 strains and associated genera.</title>
        <authorList>
            <person name="Sun Z."/>
            <person name="Harris H.M."/>
            <person name="McCann A."/>
            <person name="Guo C."/>
            <person name="Argimon S."/>
            <person name="Zhang W."/>
            <person name="Yang X."/>
            <person name="Jeffery I.B."/>
            <person name="Cooney J.C."/>
            <person name="Kagawa T.F."/>
            <person name="Liu W."/>
            <person name="Song Y."/>
            <person name="Salvetti E."/>
            <person name="Wrobel A."/>
            <person name="Rasinkangas P."/>
            <person name="Parkhill J."/>
            <person name="Rea M.C."/>
            <person name="O'Sullivan O."/>
            <person name="Ritari J."/>
            <person name="Douillard F.P."/>
            <person name="Paul Ross R."/>
            <person name="Yang R."/>
            <person name="Briner A.E."/>
            <person name="Felis G.E."/>
            <person name="de Vos W.M."/>
            <person name="Barrangou R."/>
            <person name="Klaenhammer T.R."/>
            <person name="Caufield P.W."/>
            <person name="Cui Y."/>
            <person name="Zhang H."/>
            <person name="O'Toole P.W."/>
        </authorList>
    </citation>
    <scope>NUCLEOTIDE SEQUENCE [LARGE SCALE GENOMIC DNA]</scope>
    <source>
        <strain evidence="6 7">DSM 15814</strain>
    </source>
</reference>
<dbReference type="InterPro" id="IPR018490">
    <property type="entry name" value="cNMP-bd_dom_sf"/>
</dbReference>
<dbReference type="RefSeq" id="WP_017262607.1">
    <property type="nucleotide sequence ID" value="NZ_AZFF01000004.1"/>
</dbReference>
<evidence type="ECO:0000313" key="6">
    <source>
        <dbReference type="EMBL" id="KRL56318.1"/>
    </source>
</evidence>
<feature type="domain" description="HTH crp-type" evidence="5">
    <location>
        <begin position="151"/>
        <end position="221"/>
    </location>
</feature>
<dbReference type="InterPro" id="IPR012318">
    <property type="entry name" value="HTH_CRP"/>
</dbReference>
<gene>
    <name evidence="6" type="ORF">FD35_GL001952</name>
</gene>
<dbReference type="InterPro" id="IPR036390">
    <property type="entry name" value="WH_DNA-bd_sf"/>
</dbReference>
<dbReference type="PROSITE" id="PS51063">
    <property type="entry name" value="HTH_CRP_2"/>
    <property type="match status" value="1"/>
</dbReference>
<keyword evidence="1" id="KW-0805">Transcription regulation</keyword>
<dbReference type="Gene3D" id="2.60.120.10">
    <property type="entry name" value="Jelly Rolls"/>
    <property type="match status" value="1"/>
</dbReference>
<dbReference type="PROSITE" id="PS50042">
    <property type="entry name" value="CNMP_BINDING_3"/>
    <property type="match status" value="1"/>
</dbReference>
<dbReference type="GO" id="GO:0005829">
    <property type="term" value="C:cytosol"/>
    <property type="evidence" value="ECO:0007669"/>
    <property type="project" value="TreeGrafter"/>
</dbReference>
<name>A0A0R1RJ34_9LACO</name>
<protein>
    <submittedName>
        <fullName evidence="6">Transcription regulator</fullName>
    </submittedName>
</protein>